<name>A0A1G8YBF7_9FLAO</name>
<evidence type="ECO:0000313" key="1">
    <source>
        <dbReference type="EMBL" id="SDK00026.1"/>
    </source>
</evidence>
<keyword evidence="2" id="KW-1185">Reference proteome</keyword>
<reference evidence="1 2" key="1">
    <citation type="submission" date="2016-10" db="EMBL/GenBank/DDBJ databases">
        <authorList>
            <person name="de Groot N.N."/>
        </authorList>
    </citation>
    <scope>NUCLEOTIDE SEQUENCE [LARGE SCALE GENOMIC DNA]</scope>
    <source>
        <strain evidence="1 2">CGMCC 1.10076</strain>
    </source>
</reference>
<sequence>MNPDIRAYNGSQAEADKKIFELLCIEIDKALPEAKNKIWHRHPVWFLNSNPVVGSKLKDSVRLIFCSGQTFEENGLHPKRATTQLKKLILKILKTGSSNPATSNGIIRIS</sequence>
<evidence type="ECO:0008006" key="3">
    <source>
        <dbReference type="Google" id="ProtNLM"/>
    </source>
</evidence>
<evidence type="ECO:0000313" key="2">
    <source>
        <dbReference type="Proteomes" id="UP000199580"/>
    </source>
</evidence>
<gene>
    <name evidence="1" type="ORF">SAMN04487935_2261</name>
</gene>
<dbReference type="Proteomes" id="UP000199580">
    <property type="component" value="Unassembled WGS sequence"/>
</dbReference>
<dbReference type="AlphaFoldDB" id="A0A1G8YBF7"/>
<organism evidence="1 2">
    <name type="scientific">Flavobacterium noncentrifugens</name>
    <dbReference type="NCBI Taxonomy" id="1128970"/>
    <lineage>
        <taxon>Bacteria</taxon>
        <taxon>Pseudomonadati</taxon>
        <taxon>Bacteroidota</taxon>
        <taxon>Flavobacteriia</taxon>
        <taxon>Flavobacteriales</taxon>
        <taxon>Flavobacteriaceae</taxon>
        <taxon>Flavobacterium</taxon>
    </lineage>
</organism>
<dbReference type="SUPFAM" id="SSF159888">
    <property type="entry name" value="YdhG-like"/>
    <property type="match status" value="1"/>
</dbReference>
<dbReference type="EMBL" id="FNEZ01000003">
    <property type="protein sequence ID" value="SDK00026.1"/>
    <property type="molecule type" value="Genomic_DNA"/>
</dbReference>
<dbReference type="STRING" id="1128970.SAMN04487935_2261"/>
<dbReference type="RefSeq" id="WP_245699415.1">
    <property type="nucleotide sequence ID" value="NZ_BKAI01000006.1"/>
</dbReference>
<protein>
    <recommendedName>
        <fullName evidence="3">YdhG-like domain-containing protein</fullName>
    </recommendedName>
</protein>
<accession>A0A1G8YBF7</accession>
<proteinExistence type="predicted"/>